<keyword evidence="3" id="KW-1185">Reference proteome</keyword>
<dbReference type="EMBL" id="KE504275">
    <property type="protein sequence ID" value="EPS93441.1"/>
    <property type="molecule type" value="Genomic_DNA"/>
</dbReference>
<accession>S8DIM6</accession>
<dbReference type="OrthoDB" id="10615258at2759"/>
<name>S8DIM6_FOMSC</name>
<dbReference type="HOGENOM" id="CLU_1428007_0_0_1"/>
<dbReference type="InParanoid" id="S8DIM6"/>
<dbReference type="Proteomes" id="UP000015241">
    <property type="component" value="Unassembled WGS sequence"/>
</dbReference>
<feature type="region of interest" description="Disordered" evidence="1">
    <location>
        <begin position="1"/>
        <end position="26"/>
    </location>
</feature>
<evidence type="ECO:0000313" key="3">
    <source>
        <dbReference type="Proteomes" id="UP000015241"/>
    </source>
</evidence>
<protein>
    <submittedName>
        <fullName evidence="2">Uncharacterized protein</fullName>
    </submittedName>
</protein>
<evidence type="ECO:0000313" key="2">
    <source>
        <dbReference type="EMBL" id="EPS93441.1"/>
    </source>
</evidence>
<proteinExistence type="predicted"/>
<reference evidence="2 3" key="1">
    <citation type="journal article" date="2012" name="Science">
        <title>The Paleozoic origin of enzymatic lignin decomposition reconstructed from 31 fungal genomes.</title>
        <authorList>
            <person name="Floudas D."/>
            <person name="Binder M."/>
            <person name="Riley R."/>
            <person name="Barry K."/>
            <person name="Blanchette R.A."/>
            <person name="Henrissat B."/>
            <person name="Martinez A.T."/>
            <person name="Otillar R."/>
            <person name="Spatafora J.W."/>
            <person name="Yadav J.S."/>
            <person name="Aerts A."/>
            <person name="Benoit I."/>
            <person name="Boyd A."/>
            <person name="Carlson A."/>
            <person name="Copeland A."/>
            <person name="Coutinho P.M."/>
            <person name="de Vries R.P."/>
            <person name="Ferreira P."/>
            <person name="Findley K."/>
            <person name="Foster B."/>
            <person name="Gaskell J."/>
            <person name="Glotzer D."/>
            <person name="Gorecki P."/>
            <person name="Heitman J."/>
            <person name="Hesse C."/>
            <person name="Hori C."/>
            <person name="Igarashi K."/>
            <person name="Jurgens J.A."/>
            <person name="Kallen N."/>
            <person name="Kersten P."/>
            <person name="Kohler A."/>
            <person name="Kuees U."/>
            <person name="Kumar T.K.A."/>
            <person name="Kuo A."/>
            <person name="LaButti K."/>
            <person name="Larrondo L.F."/>
            <person name="Lindquist E."/>
            <person name="Ling A."/>
            <person name="Lombard V."/>
            <person name="Lucas S."/>
            <person name="Lundell T."/>
            <person name="Martin R."/>
            <person name="McLaughlin D.J."/>
            <person name="Morgenstern I."/>
            <person name="Morin E."/>
            <person name="Murat C."/>
            <person name="Nagy L.G."/>
            <person name="Nolan M."/>
            <person name="Ohm R.A."/>
            <person name="Patyshakuliyeva A."/>
            <person name="Rokas A."/>
            <person name="Ruiz-Duenas F.J."/>
            <person name="Sabat G."/>
            <person name="Salamov A."/>
            <person name="Samejima M."/>
            <person name="Schmutz J."/>
            <person name="Slot J.C."/>
            <person name="St John F."/>
            <person name="Stenlid J."/>
            <person name="Sun H."/>
            <person name="Sun S."/>
            <person name="Syed K."/>
            <person name="Tsang A."/>
            <person name="Wiebenga A."/>
            <person name="Young D."/>
            <person name="Pisabarro A."/>
            <person name="Eastwood D.C."/>
            <person name="Martin F."/>
            <person name="Cullen D."/>
            <person name="Grigoriev I.V."/>
            <person name="Hibbett D.S."/>
        </authorList>
    </citation>
    <scope>NUCLEOTIDE SEQUENCE</scope>
    <source>
        <strain evidence="3">FP-58527</strain>
    </source>
</reference>
<sequence>MNHETTTHLHGSLKPAPEPPTPAITRTPSCYVLPPLELPDVGETIIPLHVLPLPTADQGALLIWTVDERPSRKVRYGQLVSMRTPESHTGIGMLTAVSELRRYWITWTVSSDSARCKICIPTSWTVLSGVEAVAHEKHYITLPSSPPPHREDPIWRLPSFVIPYPYKTDTTPDEKELMHKKLEAITMRKWQWGVVRAGKDGKKV</sequence>
<evidence type="ECO:0000256" key="1">
    <source>
        <dbReference type="SAM" id="MobiDB-lite"/>
    </source>
</evidence>
<gene>
    <name evidence="2" type="ORF">FOMPIDRAFT_1055960</name>
</gene>
<dbReference type="AlphaFoldDB" id="S8DIM6"/>
<organism evidence="2 3">
    <name type="scientific">Fomitopsis schrenkii</name>
    <name type="common">Brown rot fungus</name>
    <dbReference type="NCBI Taxonomy" id="2126942"/>
    <lineage>
        <taxon>Eukaryota</taxon>
        <taxon>Fungi</taxon>
        <taxon>Dikarya</taxon>
        <taxon>Basidiomycota</taxon>
        <taxon>Agaricomycotina</taxon>
        <taxon>Agaricomycetes</taxon>
        <taxon>Polyporales</taxon>
        <taxon>Fomitopsis</taxon>
    </lineage>
</organism>